<keyword evidence="2" id="KW-1185">Reference proteome</keyword>
<reference evidence="1 2" key="1">
    <citation type="journal article" date="2019" name="PLoS ONE">
        <title>Comparative genome analysis indicates high evolutionary potential of pathogenicity genes in Colletotrichum tanaceti.</title>
        <authorList>
            <person name="Lelwala R.V."/>
            <person name="Korhonen P.K."/>
            <person name="Young N.D."/>
            <person name="Scott J.B."/>
            <person name="Ades P.A."/>
            <person name="Gasser R.B."/>
            <person name="Taylor P.W.J."/>
        </authorList>
    </citation>
    <scope>NUCLEOTIDE SEQUENCE [LARGE SCALE GENOMIC DNA]</scope>
    <source>
        <strain evidence="1">BRIP57314</strain>
    </source>
</reference>
<comment type="caution">
    <text evidence="1">The sequence shown here is derived from an EMBL/GenBank/DDBJ whole genome shotgun (WGS) entry which is preliminary data.</text>
</comment>
<name>A0A4U6XTR7_9PEZI</name>
<dbReference type="Proteomes" id="UP000310108">
    <property type="component" value="Unassembled WGS sequence"/>
</dbReference>
<dbReference type="EMBL" id="PJEX01000011">
    <property type="protein sequence ID" value="TKW59334.1"/>
    <property type="molecule type" value="Genomic_DNA"/>
</dbReference>
<evidence type="ECO:0000313" key="2">
    <source>
        <dbReference type="Proteomes" id="UP000310108"/>
    </source>
</evidence>
<accession>A0A4U6XTR7</accession>
<gene>
    <name evidence="1" type="ORF">CTA1_7107</name>
</gene>
<sequence>MAHWSNIDITTCDRQLGYPLFSVIPGEIRNEIFALALIQYEDDKSAPGFKGPKRSSSALLRTCKLAYEEDQTAFLGELEFAFWFGRGPKGRTGNESCERFFNRLTMRQSCQLRRALTVTVRYSDWWHWEEDEPLRKAEDWLRGLRGPVALRELRVEYETLARKNGRDDQDHETEGGTLSAEGTKLVEWRWRGTSKLGGVEWAHHREGDKVEYVVVTDTWGFVKGIMPKEDEARRDERRVLLPLPPHHLYGNKLQPLLFLM</sequence>
<dbReference type="STRING" id="1306861.A0A4U6XTR7"/>
<protein>
    <submittedName>
        <fullName evidence="1">Uncharacterized protein</fullName>
    </submittedName>
</protein>
<evidence type="ECO:0000313" key="1">
    <source>
        <dbReference type="EMBL" id="TKW59334.1"/>
    </source>
</evidence>
<organism evidence="1 2">
    <name type="scientific">Colletotrichum tanaceti</name>
    <dbReference type="NCBI Taxonomy" id="1306861"/>
    <lineage>
        <taxon>Eukaryota</taxon>
        <taxon>Fungi</taxon>
        <taxon>Dikarya</taxon>
        <taxon>Ascomycota</taxon>
        <taxon>Pezizomycotina</taxon>
        <taxon>Sordariomycetes</taxon>
        <taxon>Hypocreomycetidae</taxon>
        <taxon>Glomerellales</taxon>
        <taxon>Glomerellaceae</taxon>
        <taxon>Colletotrichum</taxon>
        <taxon>Colletotrichum destructivum species complex</taxon>
    </lineage>
</organism>
<proteinExistence type="predicted"/>
<dbReference type="AlphaFoldDB" id="A0A4U6XTR7"/>